<keyword evidence="2" id="KW-0472">Membrane</keyword>
<evidence type="ECO:0000313" key="4">
    <source>
        <dbReference type="EMBL" id="KRM86751.1"/>
    </source>
</evidence>
<feature type="domain" description="Type VII secretion system protein EssD-like" evidence="3">
    <location>
        <begin position="139"/>
        <end position="271"/>
    </location>
</feature>
<feature type="transmembrane region" description="Helical" evidence="2">
    <location>
        <begin position="54"/>
        <end position="75"/>
    </location>
</feature>
<dbReference type="STRING" id="1423810.FD19_GL001603"/>
<evidence type="ECO:0000313" key="5">
    <source>
        <dbReference type="Proteomes" id="UP000051789"/>
    </source>
</evidence>
<feature type="region of interest" description="Disordered" evidence="1">
    <location>
        <begin position="303"/>
        <end position="337"/>
    </location>
</feature>
<dbReference type="AlphaFoldDB" id="A0A0R2C4C8"/>
<protein>
    <submittedName>
        <fullName evidence="4">DNA-entry nuclease</fullName>
    </submittedName>
</protein>
<dbReference type="InterPro" id="IPR044927">
    <property type="entry name" value="Endonuclea_NS_2"/>
</dbReference>
<dbReference type="Pfam" id="PF13930">
    <property type="entry name" value="Endonuclea_NS_2"/>
    <property type="match status" value="1"/>
</dbReference>
<proteinExistence type="predicted"/>
<organism evidence="4 5">
    <name type="scientific">Lacticaseibacillus thailandensis DSM 22698 = JCM 13996</name>
    <dbReference type="NCBI Taxonomy" id="1423810"/>
    <lineage>
        <taxon>Bacteria</taxon>
        <taxon>Bacillati</taxon>
        <taxon>Bacillota</taxon>
        <taxon>Bacilli</taxon>
        <taxon>Lactobacillales</taxon>
        <taxon>Lactobacillaceae</taxon>
        <taxon>Lacticaseibacillus</taxon>
    </lineage>
</organism>
<gene>
    <name evidence="4" type="ORF">FD19_GL001603</name>
</gene>
<keyword evidence="2" id="KW-0812">Transmembrane</keyword>
<dbReference type="PATRIC" id="fig|1423810.4.peg.1653"/>
<evidence type="ECO:0000256" key="2">
    <source>
        <dbReference type="SAM" id="Phobius"/>
    </source>
</evidence>
<dbReference type="Gene3D" id="3.40.570.10">
    <property type="entry name" value="Extracellular Endonuclease, subunit A"/>
    <property type="match status" value="1"/>
</dbReference>
<dbReference type="EMBL" id="AYZK01000005">
    <property type="protein sequence ID" value="KRM86751.1"/>
    <property type="molecule type" value="Genomic_DNA"/>
</dbReference>
<accession>A0A0R2C4C8</accession>
<keyword evidence="2" id="KW-1133">Transmembrane helix</keyword>
<feature type="compositionally biased region" description="Low complexity" evidence="1">
    <location>
        <begin position="303"/>
        <end position="323"/>
    </location>
</feature>
<sequence>MLSVPPGTARPHSNLLISVLLMHDLRDNNPSGVTARNEEEVGTTMKWSKRWAQVHLWGLLTVVAVIAGLAGGATVNVTGPDAAGNTSVQQVAAKSHHVTKHQRHQRRVTSANLAQLQYRGTQTIDVNNGHPTFTKQELSTAKGAWQYYGALDRYNRATDAEALLNQSLMPTAKREELTVDPTGWHNKRIRSGYLYNRSHLIGYQLTGQNNNWRNLMTGTRSLNSPEMLHYEDDIADYLKQSPQHYVRYAVVPVFKGSNLLASGVHMMAQSVGDDAVSFNVYIFNVQDGVQLNYADGTSTVTANQAASSSSTAPARTTSTTATTNGQGDNRTVYVTPSGSRYHFDPHCRGLRSAKSVETMTLSQAQADGYTLCKFEQ</sequence>
<dbReference type="Proteomes" id="UP000051789">
    <property type="component" value="Unassembled WGS sequence"/>
</dbReference>
<comment type="caution">
    <text evidence="4">The sequence shown here is derived from an EMBL/GenBank/DDBJ whole genome shotgun (WGS) entry which is preliminary data.</text>
</comment>
<reference evidence="4 5" key="1">
    <citation type="journal article" date="2015" name="Genome Announc.">
        <title>Expanding the biotechnology potential of lactobacilli through comparative genomics of 213 strains and associated genera.</title>
        <authorList>
            <person name="Sun Z."/>
            <person name="Harris H.M."/>
            <person name="McCann A."/>
            <person name="Guo C."/>
            <person name="Argimon S."/>
            <person name="Zhang W."/>
            <person name="Yang X."/>
            <person name="Jeffery I.B."/>
            <person name="Cooney J.C."/>
            <person name="Kagawa T.F."/>
            <person name="Liu W."/>
            <person name="Song Y."/>
            <person name="Salvetti E."/>
            <person name="Wrobel A."/>
            <person name="Rasinkangas P."/>
            <person name="Parkhill J."/>
            <person name="Rea M.C."/>
            <person name="O'Sullivan O."/>
            <person name="Ritari J."/>
            <person name="Douillard F.P."/>
            <person name="Paul Ross R."/>
            <person name="Yang R."/>
            <person name="Briner A.E."/>
            <person name="Felis G.E."/>
            <person name="de Vos W.M."/>
            <person name="Barrangou R."/>
            <person name="Klaenhammer T.R."/>
            <person name="Caufield P.W."/>
            <person name="Cui Y."/>
            <person name="Zhang H."/>
            <person name="O'Toole P.W."/>
        </authorList>
    </citation>
    <scope>NUCLEOTIDE SEQUENCE [LARGE SCALE GENOMIC DNA]</scope>
    <source>
        <strain evidence="4 5">DSM 22698</strain>
    </source>
</reference>
<name>A0A0R2C4C8_9LACO</name>
<dbReference type="InterPro" id="IPR044929">
    <property type="entry name" value="DNA/RNA_non-sp_Endonuclease_sf"/>
</dbReference>
<keyword evidence="5" id="KW-1185">Reference proteome</keyword>
<feature type="compositionally biased region" description="Polar residues" evidence="1">
    <location>
        <begin position="324"/>
        <end position="337"/>
    </location>
</feature>
<evidence type="ECO:0000256" key="1">
    <source>
        <dbReference type="SAM" id="MobiDB-lite"/>
    </source>
</evidence>
<evidence type="ECO:0000259" key="3">
    <source>
        <dbReference type="Pfam" id="PF13930"/>
    </source>
</evidence>